<dbReference type="EMBL" id="JACBXS010000019">
    <property type="protein sequence ID" value="NYS25415.1"/>
    <property type="molecule type" value="Genomic_DNA"/>
</dbReference>
<keyword evidence="2" id="KW-0472">Membrane</keyword>
<proteinExistence type="inferred from homology"/>
<dbReference type="Pfam" id="PF13727">
    <property type="entry name" value="CoA_binding_3"/>
    <property type="match status" value="1"/>
</dbReference>
<dbReference type="PANTHER" id="PTHR43318">
    <property type="entry name" value="UDP-N-ACETYLGLUCOSAMINE 4,6-DEHYDRATASE"/>
    <property type="match status" value="1"/>
</dbReference>
<dbReference type="Pfam" id="PF02719">
    <property type="entry name" value="Polysacc_synt_2"/>
    <property type="match status" value="1"/>
</dbReference>
<dbReference type="SUPFAM" id="SSF51735">
    <property type="entry name" value="NAD(P)-binding Rossmann-fold domains"/>
    <property type="match status" value="1"/>
</dbReference>
<dbReference type="PANTHER" id="PTHR43318:SF1">
    <property type="entry name" value="POLYSACCHARIDE BIOSYNTHESIS PROTEIN EPSC-RELATED"/>
    <property type="match status" value="1"/>
</dbReference>
<name>A0A7Z0KYP4_9RHOB</name>
<evidence type="ECO:0000256" key="2">
    <source>
        <dbReference type="SAM" id="Phobius"/>
    </source>
</evidence>
<keyword evidence="2" id="KW-1133">Transmembrane helix</keyword>
<dbReference type="InterPro" id="IPR036291">
    <property type="entry name" value="NAD(P)-bd_dom_sf"/>
</dbReference>
<dbReference type="SUPFAM" id="SSF53335">
    <property type="entry name" value="S-adenosyl-L-methionine-dependent methyltransferases"/>
    <property type="match status" value="1"/>
</dbReference>
<dbReference type="Proteomes" id="UP000529417">
    <property type="component" value="Unassembled WGS sequence"/>
</dbReference>
<comment type="caution">
    <text evidence="4">The sequence shown here is derived from an EMBL/GenBank/DDBJ whole genome shotgun (WGS) entry which is preliminary data.</text>
</comment>
<evidence type="ECO:0000259" key="3">
    <source>
        <dbReference type="Pfam" id="PF02719"/>
    </source>
</evidence>
<feature type="transmembrane region" description="Helical" evidence="2">
    <location>
        <begin position="52"/>
        <end position="72"/>
    </location>
</feature>
<dbReference type="InterPro" id="IPR051203">
    <property type="entry name" value="Polysaccharide_Synthase-Rel"/>
</dbReference>
<sequence>MQTFLESLTTLSRPMKRAIQITADSAIIILCLLVAMSLRLESLAFMAEPQVWLALLIALPPSVLAFSQLGLYRSVVRFITVQALPAIAVGVLFSAVTLSAAAQLIGAPIPRSVPGIYAVLLFLGISLVRFVMRGFLRQPGQAKRDAVVIYGAGAAGRQLCNALNDGNEYRPVAFVDDDPALQQSLVSGKPVIAPDQLPGLLERTKIAAILLAIPSASRARRREIVTRLEPLGVELKTLPGMADIVSGAAGYSDIRRVRPEDLLGRDPVPPRADLMGRNITGKVVLVSGAGGSIGSELCRQILRHNPRTLVLMELSEIALYTITTELRGLQERTGRSVRIEPVLCSVQNRSRVSATLRAFGVQTIYHAAAYKHVILVEENTVEGVLNNVIGTRVLAQAAAELRVEDFILISTDKAVRPTNVMGASKRMAELVCQALAREGSRTRFSMVRFGNVLGSSGSVIPRFKAQIQHGGPVTVTHKAVTRYFMTIPEAAQLVIQAGAMSQGGDVFVLDMGEPVRILDLAQSMIRLHGLKPYIMDGDTPSEPAQGDIGIRIVGLGKGEKLYEELLIGNVPKGTEHPRIMTATEHALPRHRLDPLLDRLQRACHACDVAAIQQIFLEAPLAYRPARVEPHDLIWNAIRSQPEAAPVPLALPKVSQLT</sequence>
<protein>
    <submittedName>
        <fullName evidence="4">Polysaccharide biosynthesis protein</fullName>
    </submittedName>
</protein>
<feature type="transmembrane region" description="Helical" evidence="2">
    <location>
        <begin position="21"/>
        <end position="40"/>
    </location>
</feature>
<keyword evidence="5" id="KW-1185">Reference proteome</keyword>
<dbReference type="AlphaFoldDB" id="A0A7Z0KYP4"/>
<evidence type="ECO:0000256" key="1">
    <source>
        <dbReference type="ARBA" id="ARBA00007430"/>
    </source>
</evidence>
<feature type="domain" description="Polysaccharide biosynthesis protein CapD-like" evidence="3">
    <location>
        <begin position="284"/>
        <end position="583"/>
    </location>
</feature>
<keyword evidence="2" id="KW-0812">Transmembrane</keyword>
<dbReference type="CDD" id="cd05237">
    <property type="entry name" value="UDP_invert_4-6DH_SDR_e"/>
    <property type="match status" value="1"/>
</dbReference>
<reference evidence="4 5" key="1">
    <citation type="journal article" date="2000" name="Arch. Microbiol.">
        <title>Rhodobaca bogoriensis gen. nov. and sp. nov., an alkaliphilic purple nonsulfur bacterium from African Rift Valley soda lakes.</title>
        <authorList>
            <person name="Milford A.D."/>
            <person name="Achenbach L.A."/>
            <person name="Jung D.O."/>
            <person name="Madigan M.T."/>
        </authorList>
    </citation>
    <scope>NUCLEOTIDE SEQUENCE [LARGE SCALE GENOMIC DNA]</scope>
    <source>
        <strain evidence="4 5">2376</strain>
    </source>
</reference>
<dbReference type="InterPro" id="IPR003869">
    <property type="entry name" value="Polysac_CapD-like"/>
</dbReference>
<comment type="similarity">
    <text evidence="1">Belongs to the polysaccharide synthase family.</text>
</comment>
<feature type="transmembrane region" description="Helical" evidence="2">
    <location>
        <begin position="115"/>
        <end position="136"/>
    </location>
</feature>
<accession>A0A7Z0KYP4</accession>
<dbReference type="InterPro" id="IPR029063">
    <property type="entry name" value="SAM-dependent_MTases_sf"/>
</dbReference>
<evidence type="ECO:0000313" key="4">
    <source>
        <dbReference type="EMBL" id="NYS25415.1"/>
    </source>
</evidence>
<dbReference type="Gene3D" id="3.40.50.720">
    <property type="entry name" value="NAD(P)-binding Rossmann-like Domain"/>
    <property type="match status" value="2"/>
</dbReference>
<organism evidence="4 5">
    <name type="scientific">Rhabdonatronobacter sediminivivens</name>
    <dbReference type="NCBI Taxonomy" id="2743469"/>
    <lineage>
        <taxon>Bacteria</taxon>
        <taxon>Pseudomonadati</taxon>
        <taxon>Pseudomonadota</taxon>
        <taxon>Alphaproteobacteria</taxon>
        <taxon>Rhodobacterales</taxon>
        <taxon>Paracoccaceae</taxon>
        <taxon>Rhabdonatronobacter</taxon>
    </lineage>
</organism>
<evidence type="ECO:0000313" key="5">
    <source>
        <dbReference type="Proteomes" id="UP000529417"/>
    </source>
</evidence>
<gene>
    <name evidence="4" type="ORF">HUK65_10460</name>
</gene>
<feature type="transmembrane region" description="Helical" evidence="2">
    <location>
        <begin position="84"/>
        <end position="109"/>
    </location>
</feature>